<dbReference type="InterPro" id="IPR011739">
    <property type="entry name" value="GTA_rcc01693"/>
</dbReference>
<proteinExistence type="predicted"/>
<keyword evidence="2" id="KW-1185">Reference proteome</keyword>
<dbReference type="InterPro" id="IPR019056">
    <property type="entry name" value="Phage_TAC_6"/>
</dbReference>
<dbReference type="Pfam" id="PF09550">
    <property type="entry name" value="Phage_TAC_6"/>
    <property type="match status" value="1"/>
</dbReference>
<dbReference type="NCBIfam" id="TIGR02216">
    <property type="entry name" value="phage_TIGR02216"/>
    <property type="match status" value="1"/>
</dbReference>
<evidence type="ECO:0000313" key="1">
    <source>
        <dbReference type="EMBL" id="TRD19765.1"/>
    </source>
</evidence>
<reference evidence="1 2" key="1">
    <citation type="submission" date="2019-06" db="EMBL/GenBank/DDBJ databases">
        <title>Paenimaribius caenipelagi gen. nov., sp. nov., isolated from a tidal flat.</title>
        <authorList>
            <person name="Yoon J.-H."/>
        </authorList>
    </citation>
    <scope>NUCLEOTIDE SEQUENCE [LARGE SCALE GENOMIC DNA]</scope>
    <source>
        <strain evidence="1 2">JBTF-M29</strain>
    </source>
</reference>
<dbReference type="Proteomes" id="UP000318590">
    <property type="component" value="Unassembled WGS sequence"/>
</dbReference>
<evidence type="ECO:0000313" key="2">
    <source>
        <dbReference type="Proteomes" id="UP000318590"/>
    </source>
</evidence>
<accession>A0A547Q071</accession>
<organism evidence="1 2">
    <name type="scientific">Palleronia caenipelagi</name>
    <dbReference type="NCBI Taxonomy" id="2489174"/>
    <lineage>
        <taxon>Bacteria</taxon>
        <taxon>Pseudomonadati</taxon>
        <taxon>Pseudomonadota</taxon>
        <taxon>Alphaproteobacteria</taxon>
        <taxon>Rhodobacterales</taxon>
        <taxon>Roseobacteraceae</taxon>
        <taxon>Palleronia</taxon>
    </lineage>
</organism>
<dbReference type="EMBL" id="VFSV01000016">
    <property type="protein sequence ID" value="TRD19765.1"/>
    <property type="molecule type" value="Genomic_DNA"/>
</dbReference>
<dbReference type="OrthoDB" id="7582980at2"/>
<gene>
    <name evidence="1" type="ORF">FEV53_10725</name>
</gene>
<sequence length="66" mass="7465">MTRIDWPGLMRVGLRDLGLRPSEFWALTPRELDVMLGRDDAAAPLDRNRLGALQKAFPDETPKGEM</sequence>
<dbReference type="AlphaFoldDB" id="A0A547Q071"/>
<protein>
    <submittedName>
        <fullName evidence="1">Phage tail assembly chaperone</fullName>
    </submittedName>
</protein>
<dbReference type="RefSeq" id="WP_142834812.1">
    <property type="nucleotide sequence ID" value="NZ_VFSV01000016.1"/>
</dbReference>
<comment type="caution">
    <text evidence="1">The sequence shown here is derived from an EMBL/GenBank/DDBJ whole genome shotgun (WGS) entry which is preliminary data.</text>
</comment>
<name>A0A547Q071_9RHOB</name>